<reference evidence="11 12" key="1">
    <citation type="submission" date="2023-10" db="EMBL/GenBank/DDBJ databases">
        <title>Niallia locisalis sp.nov. isolated from a salt pond sample.</title>
        <authorList>
            <person name="Li X.-J."/>
            <person name="Dong L."/>
        </authorList>
    </citation>
    <scope>NUCLEOTIDE SEQUENCE [LARGE SCALE GENOMIC DNA]</scope>
    <source>
        <strain evidence="11 12">DSM 29761</strain>
    </source>
</reference>
<dbReference type="EMBL" id="CP137640">
    <property type="protein sequence ID" value="WVX80592.1"/>
    <property type="molecule type" value="Genomic_DNA"/>
</dbReference>
<evidence type="ECO:0000256" key="3">
    <source>
        <dbReference type="ARBA" id="ARBA00009677"/>
    </source>
</evidence>
<accession>A0ABZ2CBC0</accession>
<evidence type="ECO:0000259" key="8">
    <source>
        <dbReference type="Pfam" id="PF00460"/>
    </source>
</evidence>
<dbReference type="Pfam" id="PF00460">
    <property type="entry name" value="Flg_bb_rod"/>
    <property type="match status" value="1"/>
</dbReference>
<evidence type="ECO:0000256" key="6">
    <source>
        <dbReference type="ARBA" id="ARBA00023143"/>
    </source>
</evidence>
<dbReference type="PRINTS" id="PR01005">
    <property type="entry name" value="FLGHOOKAP1"/>
</dbReference>
<keyword evidence="6 7" id="KW-0975">Bacterial flagellum</keyword>
<evidence type="ECO:0000259" key="9">
    <source>
        <dbReference type="Pfam" id="PF06429"/>
    </source>
</evidence>
<dbReference type="SUPFAM" id="SSF64518">
    <property type="entry name" value="Phase 1 flagellin"/>
    <property type="match status" value="1"/>
</dbReference>
<keyword evidence="11" id="KW-0282">Flagellum</keyword>
<keyword evidence="11" id="KW-0969">Cilium</keyword>
<keyword evidence="11" id="KW-0966">Cell projection</keyword>
<evidence type="ECO:0000256" key="2">
    <source>
        <dbReference type="ARBA" id="ARBA00004613"/>
    </source>
</evidence>
<evidence type="ECO:0000259" key="10">
    <source>
        <dbReference type="Pfam" id="PF22638"/>
    </source>
</evidence>
<evidence type="ECO:0000256" key="1">
    <source>
        <dbReference type="ARBA" id="ARBA00004365"/>
    </source>
</evidence>
<feature type="domain" description="Flagellar basal-body/hook protein C-terminal" evidence="9">
    <location>
        <begin position="502"/>
        <end position="540"/>
    </location>
</feature>
<organism evidence="11 12">
    <name type="scientific">Niallia oryzisoli</name>
    <dbReference type="NCBI Taxonomy" id="1737571"/>
    <lineage>
        <taxon>Bacteria</taxon>
        <taxon>Bacillati</taxon>
        <taxon>Bacillota</taxon>
        <taxon>Bacilli</taxon>
        <taxon>Bacillales</taxon>
        <taxon>Bacillaceae</taxon>
        <taxon>Niallia</taxon>
    </lineage>
</organism>
<protein>
    <recommendedName>
        <fullName evidence="4 7">Flagellar hook-associated protein 1</fullName>
        <shortName evidence="7">HAP1</shortName>
    </recommendedName>
</protein>
<dbReference type="InterPro" id="IPR010930">
    <property type="entry name" value="Flg_bb/hook_C_dom"/>
</dbReference>
<comment type="subcellular location">
    <subcellularLocation>
        <location evidence="1 7">Bacterial flagellum</location>
    </subcellularLocation>
    <subcellularLocation>
        <location evidence="2 7">Secreted</location>
    </subcellularLocation>
</comment>
<gene>
    <name evidence="7 11" type="primary">flgK</name>
    <name evidence="11" type="ORF">R4Z09_25675</name>
</gene>
<evidence type="ECO:0000313" key="12">
    <source>
        <dbReference type="Proteomes" id="UP001357223"/>
    </source>
</evidence>
<proteinExistence type="inferred from homology"/>
<dbReference type="PANTHER" id="PTHR30033">
    <property type="entry name" value="FLAGELLAR HOOK-ASSOCIATED PROTEIN 1"/>
    <property type="match status" value="1"/>
</dbReference>
<name>A0ABZ2CBC0_9BACI</name>
<dbReference type="Pfam" id="PF22638">
    <property type="entry name" value="FlgK_D1"/>
    <property type="match status" value="1"/>
</dbReference>
<evidence type="ECO:0000313" key="11">
    <source>
        <dbReference type="EMBL" id="WVX80592.1"/>
    </source>
</evidence>
<evidence type="ECO:0000256" key="5">
    <source>
        <dbReference type="ARBA" id="ARBA00022525"/>
    </source>
</evidence>
<keyword evidence="5 7" id="KW-0964">Secreted</keyword>
<dbReference type="PANTHER" id="PTHR30033:SF1">
    <property type="entry name" value="FLAGELLAR HOOK-ASSOCIATED PROTEIN 1"/>
    <property type="match status" value="1"/>
</dbReference>
<dbReference type="Pfam" id="PF06429">
    <property type="entry name" value="Flg_bbr_C"/>
    <property type="match status" value="1"/>
</dbReference>
<dbReference type="Proteomes" id="UP001357223">
    <property type="component" value="Chromosome"/>
</dbReference>
<evidence type="ECO:0000256" key="7">
    <source>
        <dbReference type="RuleBase" id="RU362065"/>
    </source>
</evidence>
<sequence>MGSTFHGLETAKRGMYAQQSALYVTGHNIANANTPGFSRQRVSFVTSEPYPAAAMNRPQIPGQMGTGVYAGTIERVRESFLDIQYRNENNKLGYWESRAASLSKMEDIMNEPTENGLAAVMGEFWQSLQDLSVYPENEGTRQVVLQRGQAVVDTFHYLNESLTSIKNDFRNEIGINLQDINSILSQIGDLNRQIGEVEPHGYLPNDLYDQRDLLVDKLSQYVSIKVNKTSSGGDPQAIAEGQYQIQLVDNNGNALLGADGKPIQLVSGTDYVQLGFQGDTEISFAVPAAIKDLAVYDSKGKTMTTTIPISDSNGEITFSLGKLRGLIESFGYEAPSTDASGNPTTIEKGIYPDMLAKLDKLAYSFANIFNHTHTAGYTLEGVNGKDFFKMAAGSAVDFSNKEAYKGAAKDILLTDLRPDGIAASANGTGTNAGDGQNALNLADIPSMLLTSANQYSAIETGTLNSFYEAMIGKLGVEALQANRLTSNSQILSQSVDEKRQSVSSVSLDEEMANVIKFQHAYNAAARQITVVDEMLDKIINGMGTGGR</sequence>
<comment type="similarity">
    <text evidence="3 7">Belongs to the flagella basal body rod proteins family.</text>
</comment>
<dbReference type="InterPro" id="IPR002371">
    <property type="entry name" value="FlgK"/>
</dbReference>
<feature type="domain" description="Flagellar hook-associated protein FlgK helical" evidence="10">
    <location>
        <begin position="102"/>
        <end position="388"/>
    </location>
</feature>
<keyword evidence="12" id="KW-1185">Reference proteome</keyword>
<dbReference type="RefSeq" id="WP_338449523.1">
    <property type="nucleotide sequence ID" value="NZ_CP137640.1"/>
</dbReference>
<feature type="domain" description="Flagellar basal body rod protein N-terminal" evidence="8">
    <location>
        <begin position="8"/>
        <end position="37"/>
    </location>
</feature>
<evidence type="ECO:0000256" key="4">
    <source>
        <dbReference type="ARBA" id="ARBA00016244"/>
    </source>
</evidence>
<dbReference type="InterPro" id="IPR053927">
    <property type="entry name" value="FlgK_helical"/>
</dbReference>
<dbReference type="InterPro" id="IPR001444">
    <property type="entry name" value="Flag_bb_rod_N"/>
</dbReference>
<dbReference type="NCBIfam" id="TIGR02492">
    <property type="entry name" value="flgK_ends"/>
    <property type="match status" value="1"/>
</dbReference>